<name>A0A6A6Y016_9PEZI</name>
<keyword evidence="3" id="KW-1185">Reference proteome</keyword>
<feature type="signal peptide" evidence="1">
    <location>
        <begin position="1"/>
        <end position="17"/>
    </location>
</feature>
<reference evidence="2 4" key="1">
    <citation type="journal article" date="2020" name="Stud. Mycol.">
        <title>101 Dothideomycetes genomes: a test case for predicting lifestyles and emergence of pathogens.</title>
        <authorList>
            <person name="Haridas S."/>
            <person name="Albert R."/>
            <person name="Binder M."/>
            <person name="Bloem J."/>
            <person name="Labutti K."/>
            <person name="Salamov A."/>
            <person name="Andreopoulos B."/>
            <person name="Baker S."/>
            <person name="Barry K."/>
            <person name="Bills G."/>
            <person name="Bluhm B."/>
            <person name="Cannon C."/>
            <person name="Castanera R."/>
            <person name="Culley D."/>
            <person name="Daum C."/>
            <person name="Ezra D."/>
            <person name="Gonzalez J."/>
            <person name="Henrissat B."/>
            <person name="Kuo A."/>
            <person name="Liang C."/>
            <person name="Lipzen A."/>
            <person name="Lutzoni F."/>
            <person name="Magnuson J."/>
            <person name="Mondo S."/>
            <person name="Nolan M."/>
            <person name="Ohm R."/>
            <person name="Pangilinan J."/>
            <person name="Park H.-J."/>
            <person name="Ramirez L."/>
            <person name="Alfaro M."/>
            <person name="Sun H."/>
            <person name="Tritt A."/>
            <person name="Yoshinaga Y."/>
            <person name="Zwiers L.-H."/>
            <person name="Turgeon B."/>
            <person name="Goodwin S."/>
            <person name="Spatafora J."/>
            <person name="Crous P."/>
            <person name="Grigoriev I."/>
        </authorList>
    </citation>
    <scope>NUCLEOTIDE SEQUENCE</scope>
    <source>
        <strain evidence="2 4">CBS 304.34</strain>
    </source>
</reference>
<sequence>MRFALATLLFVPALIAAAPTPDERVVIMIEGTTLSRDPAEQSKTPKPHDLSFKPSDVCWRICGDRSLPCPDGWESRQFGSCYTCCVTEKSN</sequence>
<protein>
    <submittedName>
        <fullName evidence="2 4">Uncharacterized protein</fullName>
    </submittedName>
</protein>
<dbReference type="Proteomes" id="UP000504636">
    <property type="component" value="Unplaced"/>
</dbReference>
<evidence type="ECO:0000256" key="1">
    <source>
        <dbReference type="SAM" id="SignalP"/>
    </source>
</evidence>
<reference evidence="4" key="2">
    <citation type="submission" date="2020-04" db="EMBL/GenBank/DDBJ databases">
        <authorList>
            <consortium name="NCBI Genome Project"/>
        </authorList>
    </citation>
    <scope>NUCLEOTIDE SEQUENCE</scope>
    <source>
        <strain evidence="4">CBS 304.34</strain>
    </source>
</reference>
<evidence type="ECO:0000313" key="2">
    <source>
        <dbReference type="EMBL" id="KAF2802151.1"/>
    </source>
</evidence>
<reference evidence="4" key="3">
    <citation type="submission" date="2025-04" db="UniProtKB">
        <authorList>
            <consortium name="RefSeq"/>
        </authorList>
    </citation>
    <scope>IDENTIFICATION</scope>
    <source>
        <strain evidence="4">CBS 304.34</strain>
    </source>
</reference>
<dbReference type="OrthoDB" id="3800029at2759"/>
<evidence type="ECO:0000313" key="3">
    <source>
        <dbReference type="Proteomes" id="UP000504636"/>
    </source>
</evidence>
<accession>A0A6A6Y016</accession>
<dbReference type="EMBL" id="MU003725">
    <property type="protein sequence ID" value="KAF2802151.1"/>
    <property type="molecule type" value="Genomic_DNA"/>
</dbReference>
<dbReference type="GeneID" id="54469548"/>
<dbReference type="RefSeq" id="XP_033569115.1">
    <property type="nucleotide sequence ID" value="XM_033728655.1"/>
</dbReference>
<proteinExistence type="predicted"/>
<organism evidence="2">
    <name type="scientific">Mytilinidion resinicola</name>
    <dbReference type="NCBI Taxonomy" id="574789"/>
    <lineage>
        <taxon>Eukaryota</taxon>
        <taxon>Fungi</taxon>
        <taxon>Dikarya</taxon>
        <taxon>Ascomycota</taxon>
        <taxon>Pezizomycotina</taxon>
        <taxon>Dothideomycetes</taxon>
        <taxon>Pleosporomycetidae</taxon>
        <taxon>Mytilinidiales</taxon>
        <taxon>Mytilinidiaceae</taxon>
        <taxon>Mytilinidion</taxon>
    </lineage>
</organism>
<evidence type="ECO:0000313" key="4">
    <source>
        <dbReference type="RefSeq" id="XP_033569115.1"/>
    </source>
</evidence>
<dbReference type="AlphaFoldDB" id="A0A6A6Y016"/>
<gene>
    <name evidence="2 4" type="ORF">BDZ99DRAFT_577116</name>
</gene>
<keyword evidence="1" id="KW-0732">Signal</keyword>
<feature type="chain" id="PRO_5044628765" evidence="1">
    <location>
        <begin position="18"/>
        <end position="91"/>
    </location>
</feature>